<evidence type="ECO:0000256" key="4">
    <source>
        <dbReference type="SAM" id="MobiDB-lite"/>
    </source>
</evidence>
<feature type="transmembrane region" description="Helical" evidence="5">
    <location>
        <begin position="62"/>
        <end position="87"/>
    </location>
</feature>
<dbReference type="Pfam" id="PF12796">
    <property type="entry name" value="Ank_2"/>
    <property type="match status" value="3"/>
</dbReference>
<name>A0AA40DBQ6_9PEZI</name>
<feature type="transmembrane region" description="Helical" evidence="5">
    <location>
        <begin position="401"/>
        <end position="423"/>
    </location>
</feature>
<feature type="transmembrane region" description="Helical" evidence="5">
    <location>
        <begin position="231"/>
        <end position="251"/>
    </location>
</feature>
<feature type="signal peptide" evidence="6">
    <location>
        <begin position="1"/>
        <end position="24"/>
    </location>
</feature>
<evidence type="ECO:0000313" key="7">
    <source>
        <dbReference type="EMBL" id="KAK0670726.1"/>
    </source>
</evidence>
<dbReference type="SUPFAM" id="SSF48403">
    <property type="entry name" value="Ankyrin repeat"/>
    <property type="match status" value="2"/>
</dbReference>
<dbReference type="SMART" id="SM00248">
    <property type="entry name" value="ANK"/>
    <property type="match status" value="15"/>
</dbReference>
<proteinExistence type="predicted"/>
<feature type="repeat" description="ANK" evidence="3">
    <location>
        <begin position="1423"/>
        <end position="1455"/>
    </location>
</feature>
<dbReference type="PROSITE" id="PS50297">
    <property type="entry name" value="ANK_REP_REGION"/>
    <property type="match status" value="8"/>
</dbReference>
<dbReference type="PANTHER" id="PTHR24198">
    <property type="entry name" value="ANKYRIN REPEAT AND PROTEIN KINASE DOMAIN-CONTAINING PROTEIN"/>
    <property type="match status" value="1"/>
</dbReference>
<feature type="transmembrane region" description="Helical" evidence="5">
    <location>
        <begin position="369"/>
        <end position="395"/>
    </location>
</feature>
<keyword evidence="8" id="KW-1185">Reference proteome</keyword>
<dbReference type="PANTHER" id="PTHR24198:SF165">
    <property type="entry name" value="ANKYRIN REPEAT-CONTAINING PROTEIN-RELATED"/>
    <property type="match status" value="1"/>
</dbReference>
<dbReference type="InterPro" id="IPR036770">
    <property type="entry name" value="Ankyrin_rpt-contain_sf"/>
</dbReference>
<evidence type="ECO:0000256" key="5">
    <source>
        <dbReference type="SAM" id="Phobius"/>
    </source>
</evidence>
<sequence>MSTSGKLPLLLGACLFAAIAVADAGDDFTDNLLTDLAPILALFGEKVTMQFMSQATGWADSIILAMAPLGIITIIVAAIRVGGPFWLRSIVGRARENRAVPEAELMSSTSNEVCELWNGQEIVRVMGQGPIREFIILTPEGEPQDKPDDGGDLMLEVKAMELKAPDMMEKGYLEPCEPNLRERVTGKLFDRPDPENGNLEGSRSIDIIRNTMVDVPNLALNIHNQVSRAGLYFAAAAGTILQVSVLAWAGVATYHLKYFKDDKEEEPVAHYAFVCMTVGTSILTLGILLCAFVVERGSSEKTYRPAPKKQARVIWLQKQGTVNDQAFKSFALFPSSAQVMLTTSSRKSSQNEKKGKGWRNHAQEHKGHGLGVAMTTEVITVTATLISFGGFIIQFTGLRALHWSVAVAQLLAIMIMAALRAWVRRNFNKNPEAVPLTAGYELDWLAMTLEKYRTAPWFSSRPDEDCSQLDESSRPWAKGDDSWDWRVMAVQKPNNMKMDLDGPKPESRPHRLMRIRRELGKLAGWAGVASAEAISLARAIEFTMDTFFSDGPRVLNNARSKRRSSGSSGSFEEPRDIWWSLTVSGAPVHFRLSWKAGHWIAYSDELDSVLSLWLYSAHEKEQRTHTKEGESEFSQQKTKEKDGSKNSDQWLRDKGTSQKPSLQILGTHTAALYQDLKWWVPDGVGRVVQIRHSDPNSPEDTSTRWVNAHRVVGFADSVVDPPLTDLDMVCYERHTPKSSDNQDQDQDAALGIESFRPLEQLYALHIFSTFMWAVVNTMKEPIEDRVDVRPVQGSSTGENLAWQNITLRSANLSKFAQGIEATGLGNQEEAFLSIIPALSAQNKLPRIDSIIEWTREHAIRHERLGQWKEAVSAYIWLYQTTRTNTQRHVTVKAIALLMECVKEIGDIIEIRKRQLFDMKDIKNLIQVKDKASDRLRQGVDTKILTAILRLFKMQGREWRQPIIEYEGDLTRQDGDFLKLTRAHYYAHRLTIDPSIGERDFYIKDILDWTALHYVAANNSARVFSHQQYFSRNANVRDIRGRTPLHYLCRFPDSSNIQTLLRQGADINIQDSDGRAPMHVAAMHGHDSVVQYLIEGGANVDVVDSMGHTPLFWAVYKGRCTVVSLLWEISRTNMRDINGRTLLHLAVVADAEEDARKQVVEVLLEKDVALEIQDRHIGTALHFAVMTGHRTTVEQLLGKGALVEAKNWTWQTALHLAAKAGHAHLVELLVNLGADPEAKDSKGLTPLHFAVSKAGAEEMELRLGEMSIDGYGQVAAALLDARVNINAADYGGNTTLHWAIWGGDESLVKLLIQNSADINAKGLFGQTPLWRAAAEPQGHTLVDILLSHKVDVASPDGDGQTPLHAAAQWGSELSAQSLLKKGADVNAKDARGRTPLMGAAVSPNPAMLDLLIGEGADVNVKDQGGWTPLHFATLRGHEQAMRVLLEHGADANAADESERMPLHIAVISRRGGIEKIRLLMMNGADLEAKDAKGRTPMEVALEDGNQLMADFLSSQHGTVRSGTSEGGHGKSIQD</sequence>
<dbReference type="Pfam" id="PF00023">
    <property type="entry name" value="Ank"/>
    <property type="match status" value="1"/>
</dbReference>
<feature type="chain" id="PRO_5041246690" evidence="6">
    <location>
        <begin position="25"/>
        <end position="1533"/>
    </location>
</feature>
<dbReference type="Proteomes" id="UP001174997">
    <property type="component" value="Unassembled WGS sequence"/>
</dbReference>
<evidence type="ECO:0000256" key="6">
    <source>
        <dbReference type="SAM" id="SignalP"/>
    </source>
</evidence>
<feature type="repeat" description="ANK" evidence="3">
    <location>
        <begin position="1208"/>
        <end position="1240"/>
    </location>
</feature>
<dbReference type="PROSITE" id="PS50088">
    <property type="entry name" value="ANK_REPEAT"/>
    <property type="match status" value="10"/>
</dbReference>
<keyword evidence="5" id="KW-0472">Membrane</keyword>
<dbReference type="EMBL" id="JAULSY010000028">
    <property type="protein sequence ID" value="KAK0670726.1"/>
    <property type="molecule type" value="Genomic_DNA"/>
</dbReference>
<dbReference type="Pfam" id="PF13857">
    <property type="entry name" value="Ank_5"/>
    <property type="match status" value="1"/>
</dbReference>
<keyword evidence="6" id="KW-0732">Signal</keyword>
<keyword evidence="5" id="KW-0812">Transmembrane</keyword>
<evidence type="ECO:0000256" key="3">
    <source>
        <dbReference type="PROSITE-ProRule" id="PRU00023"/>
    </source>
</evidence>
<dbReference type="InterPro" id="IPR002110">
    <property type="entry name" value="Ankyrin_rpt"/>
</dbReference>
<keyword evidence="2 3" id="KW-0040">ANK repeat</keyword>
<comment type="caution">
    <text evidence="7">The sequence shown here is derived from an EMBL/GenBank/DDBJ whole genome shotgun (WGS) entry which is preliminary data.</text>
</comment>
<feature type="transmembrane region" description="Helical" evidence="5">
    <location>
        <begin position="271"/>
        <end position="294"/>
    </location>
</feature>
<feature type="transmembrane region" description="Helical" evidence="5">
    <location>
        <begin position="522"/>
        <end position="540"/>
    </location>
</feature>
<feature type="repeat" description="ANK" evidence="3">
    <location>
        <begin position="1175"/>
        <end position="1207"/>
    </location>
</feature>
<organism evidence="7 8">
    <name type="scientific">Cercophora samala</name>
    <dbReference type="NCBI Taxonomy" id="330535"/>
    <lineage>
        <taxon>Eukaryota</taxon>
        <taxon>Fungi</taxon>
        <taxon>Dikarya</taxon>
        <taxon>Ascomycota</taxon>
        <taxon>Pezizomycotina</taxon>
        <taxon>Sordariomycetes</taxon>
        <taxon>Sordariomycetidae</taxon>
        <taxon>Sordariales</taxon>
        <taxon>Lasiosphaeriaceae</taxon>
        <taxon>Cercophora</taxon>
    </lineage>
</organism>
<feature type="compositionally biased region" description="Basic and acidic residues" evidence="4">
    <location>
        <begin position="637"/>
        <end position="656"/>
    </location>
</feature>
<feature type="repeat" description="ANK" evidence="3">
    <location>
        <begin position="1072"/>
        <end position="1104"/>
    </location>
</feature>
<accession>A0AA40DBQ6</accession>
<keyword evidence="5" id="KW-1133">Transmembrane helix</keyword>
<feature type="repeat" description="ANK" evidence="3">
    <location>
        <begin position="1290"/>
        <end position="1322"/>
    </location>
</feature>
<keyword evidence="1" id="KW-0677">Repeat</keyword>
<feature type="region of interest" description="Disordered" evidence="4">
    <location>
        <begin position="624"/>
        <end position="657"/>
    </location>
</feature>
<feature type="repeat" description="ANK" evidence="3">
    <location>
        <begin position="1357"/>
        <end position="1389"/>
    </location>
</feature>
<feature type="repeat" description="ANK" evidence="3">
    <location>
        <begin position="1137"/>
        <end position="1174"/>
    </location>
</feature>
<reference evidence="7" key="1">
    <citation type="submission" date="2023-06" db="EMBL/GenBank/DDBJ databases">
        <title>Genome-scale phylogeny and comparative genomics of the fungal order Sordariales.</title>
        <authorList>
            <consortium name="Lawrence Berkeley National Laboratory"/>
            <person name="Hensen N."/>
            <person name="Bonometti L."/>
            <person name="Westerberg I."/>
            <person name="Brannstrom I.O."/>
            <person name="Guillou S."/>
            <person name="Cros-Aarteil S."/>
            <person name="Calhoun S."/>
            <person name="Haridas S."/>
            <person name="Kuo A."/>
            <person name="Mondo S."/>
            <person name="Pangilinan J."/>
            <person name="Riley R."/>
            <person name="Labutti K."/>
            <person name="Andreopoulos B."/>
            <person name="Lipzen A."/>
            <person name="Chen C."/>
            <person name="Yanf M."/>
            <person name="Daum C."/>
            <person name="Ng V."/>
            <person name="Clum A."/>
            <person name="Steindorff A."/>
            <person name="Ohm R."/>
            <person name="Martin F."/>
            <person name="Silar P."/>
            <person name="Natvig D."/>
            <person name="Lalanne C."/>
            <person name="Gautier V."/>
            <person name="Ament-Velasquez S.L."/>
            <person name="Kruys A."/>
            <person name="Hutchinson M.I."/>
            <person name="Powell A.J."/>
            <person name="Barry K."/>
            <person name="Miller A.N."/>
            <person name="Grigoriev I.V."/>
            <person name="Debuchy R."/>
            <person name="Gladieux P."/>
            <person name="Thoren M.H."/>
            <person name="Johannesson H."/>
        </authorList>
    </citation>
    <scope>NUCLEOTIDE SEQUENCE</scope>
    <source>
        <strain evidence="7">CBS 307.81</strain>
    </source>
</reference>
<dbReference type="PRINTS" id="PR01415">
    <property type="entry name" value="ANKYRIN"/>
</dbReference>
<gene>
    <name evidence="7" type="ORF">QBC41DRAFT_317197</name>
</gene>
<feature type="repeat" description="ANK" evidence="3">
    <location>
        <begin position="1039"/>
        <end position="1071"/>
    </location>
</feature>
<feature type="region of interest" description="Disordered" evidence="4">
    <location>
        <begin position="344"/>
        <end position="363"/>
    </location>
</feature>
<dbReference type="Gene3D" id="1.25.40.20">
    <property type="entry name" value="Ankyrin repeat-containing domain"/>
    <property type="match status" value="3"/>
</dbReference>
<evidence type="ECO:0000256" key="2">
    <source>
        <dbReference type="ARBA" id="ARBA00023043"/>
    </source>
</evidence>
<protein>
    <submittedName>
        <fullName evidence="7">Ankyrin repeat-containing domain protein</fullName>
    </submittedName>
</protein>
<evidence type="ECO:0000256" key="1">
    <source>
        <dbReference type="ARBA" id="ARBA00022737"/>
    </source>
</evidence>
<feature type="repeat" description="ANK" evidence="3">
    <location>
        <begin position="1456"/>
        <end position="1490"/>
    </location>
</feature>
<feature type="compositionally biased region" description="Basic and acidic residues" evidence="4">
    <location>
        <begin position="349"/>
        <end position="363"/>
    </location>
</feature>
<feature type="repeat" description="ANK" evidence="3">
    <location>
        <begin position="1390"/>
        <end position="1422"/>
    </location>
</feature>
<evidence type="ECO:0000313" key="8">
    <source>
        <dbReference type="Proteomes" id="UP001174997"/>
    </source>
</evidence>